<gene>
    <name evidence="2" type="ORF">HPULCUR_001644</name>
</gene>
<reference evidence="2 3" key="1">
    <citation type="submission" date="2024-04" db="EMBL/GenBank/DDBJ databases">
        <title>genome sequences of Mucor flavus KT1a and Helicostylum pulchrum KT1b strains isolation_sourced from the surface of a dry-aged beef.</title>
        <authorList>
            <person name="Toyotome T."/>
            <person name="Hosono M."/>
            <person name="Torimaru M."/>
            <person name="Fukuda K."/>
            <person name="Mikami N."/>
        </authorList>
    </citation>
    <scope>NUCLEOTIDE SEQUENCE [LARGE SCALE GENOMIC DNA]</scope>
    <source>
        <strain evidence="2 3">KT1b</strain>
    </source>
</reference>
<proteinExistence type="predicted"/>
<feature type="region of interest" description="Disordered" evidence="1">
    <location>
        <begin position="51"/>
        <end position="70"/>
    </location>
</feature>
<protein>
    <submittedName>
        <fullName evidence="2">Uncharacterized protein</fullName>
    </submittedName>
</protein>
<evidence type="ECO:0000256" key="1">
    <source>
        <dbReference type="SAM" id="MobiDB-lite"/>
    </source>
</evidence>
<sequence length="121" mass="13385">MANEQDIVSFCDVTGASTDVAKNFLQVADNNVEIAISLFLENGGDLIQETSRNNASSVHSSRPSSVHSEHMLTDEEFARQMQDSEEVRAPIAPKNDILAGGMFQSPSRWTRDQSKLSSFFF</sequence>
<comment type="caution">
    <text evidence="2">The sequence shown here is derived from an EMBL/GenBank/DDBJ whole genome shotgun (WGS) entry which is preliminary data.</text>
</comment>
<dbReference type="EMBL" id="BAABUJ010000005">
    <property type="protein sequence ID" value="GAA5796274.1"/>
    <property type="molecule type" value="Genomic_DNA"/>
</dbReference>
<evidence type="ECO:0000313" key="3">
    <source>
        <dbReference type="Proteomes" id="UP001476247"/>
    </source>
</evidence>
<dbReference type="Gene3D" id="1.10.8.10">
    <property type="entry name" value="DNA helicase RuvA subunit, C-terminal domain"/>
    <property type="match status" value="1"/>
</dbReference>
<dbReference type="CDD" id="cd14348">
    <property type="entry name" value="UBA_p47"/>
    <property type="match status" value="1"/>
</dbReference>
<evidence type="ECO:0000313" key="2">
    <source>
        <dbReference type="EMBL" id="GAA5796274.1"/>
    </source>
</evidence>
<dbReference type="Pfam" id="PF14555">
    <property type="entry name" value="UBA_4"/>
    <property type="match status" value="1"/>
</dbReference>
<feature type="compositionally biased region" description="Low complexity" evidence="1">
    <location>
        <begin position="56"/>
        <end position="66"/>
    </location>
</feature>
<dbReference type="SUPFAM" id="SSF46934">
    <property type="entry name" value="UBA-like"/>
    <property type="match status" value="1"/>
</dbReference>
<dbReference type="InterPro" id="IPR009060">
    <property type="entry name" value="UBA-like_sf"/>
</dbReference>
<accession>A0ABP9XNC5</accession>
<dbReference type="Proteomes" id="UP001476247">
    <property type="component" value="Unassembled WGS sequence"/>
</dbReference>
<keyword evidence="3" id="KW-1185">Reference proteome</keyword>
<organism evidence="2 3">
    <name type="scientific">Helicostylum pulchrum</name>
    <dbReference type="NCBI Taxonomy" id="562976"/>
    <lineage>
        <taxon>Eukaryota</taxon>
        <taxon>Fungi</taxon>
        <taxon>Fungi incertae sedis</taxon>
        <taxon>Mucoromycota</taxon>
        <taxon>Mucoromycotina</taxon>
        <taxon>Mucoromycetes</taxon>
        <taxon>Mucorales</taxon>
        <taxon>Mucorineae</taxon>
        <taxon>Mucoraceae</taxon>
        <taxon>Helicostylum</taxon>
    </lineage>
</organism>
<name>A0ABP9XNC5_9FUNG</name>